<dbReference type="Proteomes" id="UP000261540">
    <property type="component" value="Unplaced"/>
</dbReference>
<dbReference type="GO" id="GO:0009913">
    <property type="term" value="P:epidermal cell differentiation"/>
    <property type="evidence" value="ECO:0007669"/>
    <property type="project" value="TreeGrafter"/>
</dbReference>
<feature type="region of interest" description="Disordered" evidence="8">
    <location>
        <begin position="36"/>
        <end position="57"/>
    </location>
</feature>
<dbReference type="SMART" id="SM00355">
    <property type="entry name" value="ZnF_C2H2"/>
    <property type="match status" value="2"/>
</dbReference>
<dbReference type="GO" id="GO:0000981">
    <property type="term" value="F:DNA-binding transcription factor activity, RNA polymerase II-specific"/>
    <property type="evidence" value="ECO:0007669"/>
    <property type="project" value="TreeGrafter"/>
</dbReference>
<evidence type="ECO:0000313" key="11">
    <source>
        <dbReference type="Proteomes" id="UP000261540"/>
    </source>
</evidence>
<dbReference type="GO" id="GO:0005634">
    <property type="term" value="C:nucleus"/>
    <property type="evidence" value="ECO:0007669"/>
    <property type="project" value="UniProtKB-SubCell"/>
</dbReference>
<dbReference type="Pfam" id="PF00096">
    <property type="entry name" value="zf-C2H2"/>
    <property type="match status" value="1"/>
</dbReference>
<dbReference type="STRING" id="1676925.ENSPKIP00000023165"/>
<dbReference type="PROSITE" id="PS50157">
    <property type="entry name" value="ZINC_FINGER_C2H2_2"/>
    <property type="match status" value="2"/>
</dbReference>
<dbReference type="Gene3D" id="3.30.160.60">
    <property type="entry name" value="Classic Zinc Finger"/>
    <property type="match status" value="1"/>
</dbReference>
<evidence type="ECO:0000256" key="4">
    <source>
        <dbReference type="ARBA" id="ARBA00022771"/>
    </source>
</evidence>
<feature type="domain" description="C2H2-type" evidence="9">
    <location>
        <begin position="159"/>
        <end position="186"/>
    </location>
</feature>
<keyword evidence="4 7" id="KW-0863">Zinc-finger</keyword>
<evidence type="ECO:0000256" key="5">
    <source>
        <dbReference type="ARBA" id="ARBA00022833"/>
    </source>
</evidence>
<evidence type="ECO:0000256" key="2">
    <source>
        <dbReference type="ARBA" id="ARBA00022723"/>
    </source>
</evidence>
<sequence>MPRAFMVKKVSVSPGKRNWSQLPDHERGEIYVPGLPHGIEQSEASPAESTWRESHDKHTQIRECDLRLQAAELPACSALGQRAPGHEDGTGSQEVFLRTKIKVTTGKLPVTETPSPAPAALASSPAGTPALVCQVCHKGFQQQRMLKRHLKCHSDIKRHPCSYCGKGFNDTFDLKRHIRTHTGERLTVTFRNTHLSCPPSHTQRYSSLTSARTLIRHAPLFMSAESHESLGDAGRKLVNRLGCQQRTDILSICNQYLSLPSLTY</sequence>
<evidence type="ECO:0000256" key="3">
    <source>
        <dbReference type="ARBA" id="ARBA00022737"/>
    </source>
</evidence>
<dbReference type="PANTHER" id="PTHR10032">
    <property type="entry name" value="ZINC FINGER PROTEIN WITH KRAB AND SCAN DOMAINS"/>
    <property type="match status" value="1"/>
</dbReference>
<accession>A0A3B3RZ30</accession>
<evidence type="ECO:0000256" key="6">
    <source>
        <dbReference type="ARBA" id="ARBA00023242"/>
    </source>
</evidence>
<reference evidence="10" key="2">
    <citation type="submission" date="2025-09" db="UniProtKB">
        <authorList>
            <consortium name="Ensembl"/>
        </authorList>
    </citation>
    <scope>IDENTIFICATION</scope>
</reference>
<dbReference type="InterPro" id="IPR013087">
    <property type="entry name" value="Znf_C2H2_type"/>
</dbReference>
<keyword evidence="2" id="KW-0479">Metal-binding</keyword>
<evidence type="ECO:0000256" key="1">
    <source>
        <dbReference type="ARBA" id="ARBA00004123"/>
    </source>
</evidence>
<dbReference type="AlphaFoldDB" id="A0A3B3RZ30"/>
<evidence type="ECO:0000313" key="10">
    <source>
        <dbReference type="Ensembl" id="ENSPKIP00000023165.1"/>
    </source>
</evidence>
<organism evidence="10 11">
    <name type="scientific">Paramormyrops kingsleyae</name>
    <dbReference type="NCBI Taxonomy" id="1676925"/>
    <lineage>
        <taxon>Eukaryota</taxon>
        <taxon>Metazoa</taxon>
        <taxon>Chordata</taxon>
        <taxon>Craniata</taxon>
        <taxon>Vertebrata</taxon>
        <taxon>Euteleostomi</taxon>
        <taxon>Actinopterygii</taxon>
        <taxon>Neopterygii</taxon>
        <taxon>Teleostei</taxon>
        <taxon>Osteoglossocephala</taxon>
        <taxon>Osteoglossomorpha</taxon>
        <taxon>Osteoglossiformes</taxon>
        <taxon>Mormyridae</taxon>
        <taxon>Paramormyrops</taxon>
    </lineage>
</organism>
<dbReference type="GeneTree" id="ENSGT00940000165739"/>
<dbReference type="PANTHER" id="PTHR10032:SF271">
    <property type="entry name" value="RH12261P-RELATED"/>
    <property type="match status" value="1"/>
</dbReference>
<name>A0A3B3RZ30_9TELE</name>
<dbReference type="Ensembl" id="ENSPKIT00000003844.1">
    <property type="protein sequence ID" value="ENSPKIP00000023165.1"/>
    <property type="gene ID" value="ENSPKIG00000006901.1"/>
</dbReference>
<evidence type="ECO:0000256" key="7">
    <source>
        <dbReference type="PROSITE-ProRule" id="PRU00042"/>
    </source>
</evidence>
<dbReference type="PROSITE" id="PS00028">
    <property type="entry name" value="ZINC_FINGER_C2H2_1"/>
    <property type="match status" value="2"/>
</dbReference>
<keyword evidence="11" id="KW-1185">Reference proteome</keyword>
<keyword evidence="5" id="KW-0862">Zinc</keyword>
<evidence type="ECO:0000259" key="9">
    <source>
        <dbReference type="PROSITE" id="PS50157"/>
    </source>
</evidence>
<dbReference type="InterPro" id="IPR027756">
    <property type="entry name" value="Ovo-like"/>
</dbReference>
<dbReference type="InterPro" id="IPR036236">
    <property type="entry name" value="Znf_C2H2_sf"/>
</dbReference>
<evidence type="ECO:0000256" key="8">
    <source>
        <dbReference type="SAM" id="MobiDB-lite"/>
    </source>
</evidence>
<reference evidence="10" key="1">
    <citation type="submission" date="2025-08" db="UniProtKB">
        <authorList>
            <consortium name="Ensembl"/>
        </authorList>
    </citation>
    <scope>IDENTIFICATION</scope>
</reference>
<dbReference type="FunFam" id="3.30.160.60:FF:000246">
    <property type="entry name" value="Transcription factor Ovo-like 2"/>
    <property type="match status" value="1"/>
</dbReference>
<proteinExistence type="predicted"/>
<dbReference type="GO" id="GO:0008270">
    <property type="term" value="F:zinc ion binding"/>
    <property type="evidence" value="ECO:0007669"/>
    <property type="project" value="UniProtKB-KW"/>
</dbReference>
<feature type="domain" description="C2H2-type" evidence="9">
    <location>
        <begin position="131"/>
        <end position="158"/>
    </location>
</feature>
<protein>
    <submittedName>
        <fullName evidence="10">Ovo-like zinc finger 1b</fullName>
    </submittedName>
</protein>
<dbReference type="SUPFAM" id="SSF57667">
    <property type="entry name" value="beta-beta-alpha zinc fingers"/>
    <property type="match status" value="1"/>
</dbReference>
<comment type="subcellular location">
    <subcellularLocation>
        <location evidence="1">Nucleus</location>
    </subcellularLocation>
</comment>
<keyword evidence="6" id="KW-0539">Nucleus</keyword>
<dbReference type="GO" id="GO:0000978">
    <property type="term" value="F:RNA polymerase II cis-regulatory region sequence-specific DNA binding"/>
    <property type="evidence" value="ECO:0007669"/>
    <property type="project" value="TreeGrafter"/>
</dbReference>
<keyword evidence="3" id="KW-0677">Repeat</keyword>